<accession>A0A3B6VJW5</accession>
<protein>
    <submittedName>
        <fullName evidence="1">Uncharacterized protein</fullName>
    </submittedName>
</protein>
<evidence type="ECO:0000313" key="2">
    <source>
        <dbReference type="Proteomes" id="UP000010793"/>
    </source>
</evidence>
<reference evidence="1 2" key="1">
    <citation type="journal article" date="2013" name="Genome Announc.">
        <title>Complete Genome Sequence of the Porcine Strain Brachyspira pilosicoli P43/6/78(T.).</title>
        <authorList>
            <person name="Lin C."/>
            <person name="den Bakker H.C."/>
            <person name="Suzuki H."/>
            <person name="Lefebure T."/>
            <person name="Ponnala L."/>
            <person name="Sun Q."/>
            <person name="Stanhope M.J."/>
            <person name="Wiedmann M."/>
            <person name="Duhamel G.E."/>
        </authorList>
    </citation>
    <scope>NUCLEOTIDE SEQUENCE [LARGE SCALE GENOMIC DNA]</scope>
    <source>
        <strain evidence="1 2">P43/6/78</strain>
    </source>
</reference>
<dbReference type="AlphaFoldDB" id="A0A3B6VJW5"/>
<proteinExistence type="predicted"/>
<evidence type="ECO:0000313" key="1">
    <source>
        <dbReference type="EMBL" id="AGA66078.1"/>
    </source>
</evidence>
<name>A0A3B6VJW5_BRAPL</name>
<dbReference type="RefSeq" id="WP_015274205.1">
    <property type="nucleotide sequence ID" value="NC_019908.1"/>
</dbReference>
<dbReference type="EMBL" id="CP002873">
    <property type="protein sequence ID" value="AGA66078.1"/>
    <property type="molecule type" value="Genomic_DNA"/>
</dbReference>
<dbReference type="KEGG" id="bpip:BPP43_03940"/>
<organism evidence="1 2">
    <name type="scientific">Brachyspira pilosicoli P43/6/78</name>
    <dbReference type="NCBI Taxonomy" id="1042417"/>
    <lineage>
        <taxon>Bacteria</taxon>
        <taxon>Pseudomonadati</taxon>
        <taxon>Spirochaetota</taxon>
        <taxon>Spirochaetia</taxon>
        <taxon>Brachyspirales</taxon>
        <taxon>Brachyspiraceae</taxon>
        <taxon>Brachyspira</taxon>
    </lineage>
</organism>
<dbReference type="Proteomes" id="UP000010793">
    <property type="component" value="Chromosome"/>
</dbReference>
<sequence length="129" mass="15357">MQITNQEKEKLLNRKYNETKENIKVKISSILTGIENINIEITPFDIIVKIKDEIIIRASLDIHKKISIKYSYERIYLTDNIDDVKFDLYRNIFNAFDLLRKDNIKNKVSKILEEDIFIFHDFIFDTLAA</sequence>
<gene>
    <name evidence="1" type="ORF">BPP43_03940</name>
</gene>
<keyword evidence="2" id="KW-1185">Reference proteome</keyword>